<gene>
    <name evidence="4" type="ORF">ACFO60_33180</name>
</gene>
<accession>A0ABV9CQR7</accession>
<keyword evidence="5" id="KW-1185">Reference proteome</keyword>
<proteinExistence type="predicted"/>
<protein>
    <submittedName>
        <fullName evidence="4">PepSY domain-containing protein</fullName>
    </submittedName>
</protein>
<reference evidence="5" key="1">
    <citation type="journal article" date="2019" name="Int. J. Syst. Evol. Microbiol.">
        <title>The Global Catalogue of Microorganisms (GCM) 10K type strain sequencing project: providing services to taxonomists for standard genome sequencing and annotation.</title>
        <authorList>
            <consortium name="The Broad Institute Genomics Platform"/>
            <consortium name="The Broad Institute Genome Sequencing Center for Infectious Disease"/>
            <person name="Wu L."/>
            <person name="Ma J."/>
        </authorList>
    </citation>
    <scope>NUCLEOTIDE SEQUENCE [LARGE SCALE GENOMIC DNA]</scope>
    <source>
        <strain evidence="5">CGMCC 4.7132</strain>
    </source>
</reference>
<keyword evidence="2" id="KW-0732">Signal</keyword>
<sequence length="210" mass="21155">MRKSVIIAGLAAAATLTAGGVALAAQQEPTGSPSSATSAPAVPRDQAEKTALAKVPGGKVTSAELDDEHGKQVWDFDITGTDGVEHEITVDASSGAVVTNKAGDANDANDTDTDDTGLEDGGSTATSAPAVARDQAEKTALAKVPGGKVTSAELDDEHGKQVWDFDITGTDGAEHEITVDASSGAVVTNQTGDTDTDDTDDANDTDTDTD</sequence>
<name>A0ABV9CQR7_9ACTN</name>
<evidence type="ECO:0000256" key="2">
    <source>
        <dbReference type="SAM" id="SignalP"/>
    </source>
</evidence>
<comment type="caution">
    <text evidence="4">The sequence shown here is derived from an EMBL/GenBank/DDBJ whole genome shotgun (WGS) entry which is preliminary data.</text>
</comment>
<dbReference type="InterPro" id="IPR025711">
    <property type="entry name" value="PepSY"/>
</dbReference>
<feature type="region of interest" description="Disordered" evidence="1">
    <location>
        <begin position="25"/>
        <end position="66"/>
    </location>
</feature>
<feature type="region of interest" description="Disordered" evidence="1">
    <location>
        <begin position="177"/>
        <end position="210"/>
    </location>
</feature>
<feature type="domain" description="PepSY" evidence="3">
    <location>
        <begin position="42"/>
        <end position="98"/>
    </location>
</feature>
<feature type="compositionally biased region" description="Acidic residues" evidence="1">
    <location>
        <begin position="107"/>
        <end position="118"/>
    </location>
</feature>
<feature type="domain" description="PepSY" evidence="3">
    <location>
        <begin position="131"/>
        <end position="187"/>
    </location>
</feature>
<dbReference type="Proteomes" id="UP001596004">
    <property type="component" value="Unassembled WGS sequence"/>
</dbReference>
<evidence type="ECO:0000259" key="3">
    <source>
        <dbReference type="Pfam" id="PF03413"/>
    </source>
</evidence>
<dbReference type="Gene3D" id="3.10.450.40">
    <property type="match status" value="2"/>
</dbReference>
<dbReference type="EMBL" id="JBHSFP010000033">
    <property type="protein sequence ID" value="MFC4535644.1"/>
    <property type="molecule type" value="Genomic_DNA"/>
</dbReference>
<feature type="signal peptide" evidence="2">
    <location>
        <begin position="1"/>
        <end position="24"/>
    </location>
</feature>
<evidence type="ECO:0000313" key="5">
    <source>
        <dbReference type="Proteomes" id="UP001596004"/>
    </source>
</evidence>
<feature type="compositionally biased region" description="Low complexity" evidence="1">
    <location>
        <begin position="25"/>
        <end position="43"/>
    </location>
</feature>
<evidence type="ECO:0000256" key="1">
    <source>
        <dbReference type="SAM" id="MobiDB-lite"/>
    </source>
</evidence>
<feature type="compositionally biased region" description="Acidic residues" evidence="1">
    <location>
        <begin position="194"/>
        <end position="210"/>
    </location>
</feature>
<evidence type="ECO:0000313" key="4">
    <source>
        <dbReference type="EMBL" id="MFC4535644.1"/>
    </source>
</evidence>
<organism evidence="4 5">
    <name type="scientific">Sphaerisporangium dianthi</name>
    <dbReference type="NCBI Taxonomy" id="1436120"/>
    <lineage>
        <taxon>Bacteria</taxon>
        <taxon>Bacillati</taxon>
        <taxon>Actinomycetota</taxon>
        <taxon>Actinomycetes</taxon>
        <taxon>Streptosporangiales</taxon>
        <taxon>Streptosporangiaceae</taxon>
        <taxon>Sphaerisporangium</taxon>
    </lineage>
</organism>
<dbReference type="RefSeq" id="WP_380848591.1">
    <property type="nucleotide sequence ID" value="NZ_JBHSFP010000033.1"/>
</dbReference>
<feature type="chain" id="PRO_5046752681" evidence="2">
    <location>
        <begin position="25"/>
        <end position="210"/>
    </location>
</feature>
<feature type="region of interest" description="Disordered" evidence="1">
    <location>
        <begin position="100"/>
        <end position="134"/>
    </location>
</feature>
<dbReference type="Pfam" id="PF03413">
    <property type="entry name" value="PepSY"/>
    <property type="match status" value="2"/>
</dbReference>